<reference evidence="6 7" key="1">
    <citation type="journal article" date="2016" name="Nat. Commun.">
        <title>Thousands of microbial genomes shed light on interconnected biogeochemical processes in an aquifer system.</title>
        <authorList>
            <person name="Anantharaman K."/>
            <person name="Brown C.T."/>
            <person name="Hug L.A."/>
            <person name="Sharon I."/>
            <person name="Castelle C.J."/>
            <person name="Probst A.J."/>
            <person name="Thomas B.C."/>
            <person name="Singh A."/>
            <person name="Wilkins M.J."/>
            <person name="Karaoz U."/>
            <person name="Brodie E.L."/>
            <person name="Williams K.H."/>
            <person name="Hubbard S.S."/>
            <person name="Banfield J.F."/>
        </authorList>
    </citation>
    <scope>NUCLEOTIDE SEQUENCE [LARGE SCALE GENOMIC DNA]</scope>
</reference>
<evidence type="ECO:0000256" key="3">
    <source>
        <dbReference type="ARBA" id="ARBA00023125"/>
    </source>
</evidence>
<dbReference type="InterPro" id="IPR029060">
    <property type="entry name" value="PIN-like_dom_sf"/>
</dbReference>
<organism evidence="6 7">
    <name type="scientific">Candidatus Gottesmanbacteria bacterium RBG_13_45_10</name>
    <dbReference type="NCBI Taxonomy" id="1798370"/>
    <lineage>
        <taxon>Bacteria</taxon>
        <taxon>Candidatus Gottesmaniibacteriota</taxon>
    </lineage>
</organism>
<proteinExistence type="predicted"/>
<dbReference type="InterPro" id="IPR020045">
    <property type="entry name" value="DNA_polI_H3TH"/>
</dbReference>
<gene>
    <name evidence="6" type="ORF">A2Z00_03165</name>
</gene>
<evidence type="ECO:0000256" key="1">
    <source>
        <dbReference type="ARBA" id="ARBA00022722"/>
    </source>
</evidence>
<keyword evidence="2" id="KW-0378">Hydrolase</keyword>
<evidence type="ECO:0000313" key="7">
    <source>
        <dbReference type="Proteomes" id="UP000177268"/>
    </source>
</evidence>
<dbReference type="Gene3D" id="3.40.50.1010">
    <property type="entry name" value="5'-nuclease"/>
    <property type="match status" value="1"/>
</dbReference>
<dbReference type="GO" id="GO:0003677">
    <property type="term" value="F:DNA binding"/>
    <property type="evidence" value="ECO:0007669"/>
    <property type="project" value="UniProtKB-KW"/>
</dbReference>
<dbReference type="EMBL" id="MFIZ01000005">
    <property type="protein sequence ID" value="OGG12011.1"/>
    <property type="molecule type" value="Genomic_DNA"/>
</dbReference>
<keyword evidence="3" id="KW-0238">DNA-binding</keyword>
<protein>
    <recommendedName>
        <fullName evidence="5">5'-3' exonuclease domain-containing protein</fullName>
    </recommendedName>
</protein>
<evidence type="ECO:0000313" key="6">
    <source>
        <dbReference type="EMBL" id="OGG12011.1"/>
    </source>
</evidence>
<dbReference type="STRING" id="1798370.A2Z00_03165"/>
<dbReference type="CDD" id="cd09859">
    <property type="entry name" value="PIN_53EXO"/>
    <property type="match status" value="1"/>
</dbReference>
<sequence length="327" mass="36194">MNRLVLIDGNAILHRAYHALPPLTAPDGSLVNAVYGFTAMLFKIVNDLKPSYIAVCFDRPKPTFRKKLFKEYQAKRPKMDEELVGQIEKVHEVIRSFGIPIFEKDGFEADDVIGTLVAKSKVKSQKAKGSIDQVIIVTGDKDILQLVDDRTYAYMPTKGLSEAKLYMEKDVKERLGVDPKHVADYKGFAGDPSDNYPGVDGIGPKTAVSLIESFGSVEALYEALKNHDARVTKLSHGIVEKLEKGEESARLSKDLATIRTDVPLDEDLKNAEIKTLDTPDARKILGDLHFHSLLKRLMGGEPASVKSMKKATAGKEEKPAGEQQQLF</sequence>
<feature type="region of interest" description="Disordered" evidence="4">
    <location>
        <begin position="301"/>
        <end position="327"/>
    </location>
</feature>
<dbReference type="AlphaFoldDB" id="A0A1F5ZHY2"/>
<dbReference type="InterPro" id="IPR008918">
    <property type="entry name" value="HhH2"/>
</dbReference>
<dbReference type="PANTHER" id="PTHR42646:SF2">
    <property type="entry name" value="5'-3' EXONUCLEASE FAMILY PROTEIN"/>
    <property type="match status" value="1"/>
</dbReference>
<dbReference type="GO" id="GO:0008409">
    <property type="term" value="F:5'-3' exonuclease activity"/>
    <property type="evidence" value="ECO:0007669"/>
    <property type="project" value="InterPro"/>
</dbReference>
<dbReference type="GO" id="GO:0033567">
    <property type="term" value="P:DNA replication, Okazaki fragment processing"/>
    <property type="evidence" value="ECO:0007669"/>
    <property type="project" value="InterPro"/>
</dbReference>
<dbReference type="FunFam" id="1.10.150.20:FF:000003">
    <property type="entry name" value="DNA polymerase I"/>
    <property type="match status" value="1"/>
</dbReference>
<name>A0A1F5ZHY2_9BACT</name>
<evidence type="ECO:0000256" key="4">
    <source>
        <dbReference type="SAM" id="MobiDB-lite"/>
    </source>
</evidence>
<dbReference type="SUPFAM" id="SSF47807">
    <property type="entry name" value="5' to 3' exonuclease, C-terminal subdomain"/>
    <property type="match status" value="1"/>
</dbReference>
<dbReference type="InterPro" id="IPR002421">
    <property type="entry name" value="5-3_exonuclease"/>
</dbReference>
<dbReference type="InterPro" id="IPR036279">
    <property type="entry name" value="5-3_exonuclease_C_sf"/>
</dbReference>
<dbReference type="Proteomes" id="UP000177268">
    <property type="component" value="Unassembled WGS sequence"/>
</dbReference>
<dbReference type="SMART" id="SM00279">
    <property type="entry name" value="HhH2"/>
    <property type="match status" value="1"/>
</dbReference>
<dbReference type="SUPFAM" id="SSF88723">
    <property type="entry name" value="PIN domain-like"/>
    <property type="match status" value="1"/>
</dbReference>
<evidence type="ECO:0000259" key="5">
    <source>
        <dbReference type="SMART" id="SM00475"/>
    </source>
</evidence>
<evidence type="ECO:0000256" key="2">
    <source>
        <dbReference type="ARBA" id="ARBA00022801"/>
    </source>
</evidence>
<dbReference type="InterPro" id="IPR038969">
    <property type="entry name" value="FEN"/>
</dbReference>
<comment type="caution">
    <text evidence="6">The sequence shown here is derived from an EMBL/GenBank/DDBJ whole genome shotgun (WGS) entry which is preliminary data.</text>
</comment>
<dbReference type="SMART" id="SM00475">
    <property type="entry name" value="53EXOc"/>
    <property type="match status" value="1"/>
</dbReference>
<feature type="domain" description="5'-3' exonuclease" evidence="5">
    <location>
        <begin position="2"/>
        <end position="274"/>
    </location>
</feature>
<dbReference type="Pfam" id="PF02739">
    <property type="entry name" value="5_3_exonuc_N"/>
    <property type="match status" value="1"/>
</dbReference>
<dbReference type="Pfam" id="PF01367">
    <property type="entry name" value="5_3_exonuc"/>
    <property type="match status" value="1"/>
</dbReference>
<dbReference type="GO" id="GO:0017108">
    <property type="term" value="F:5'-flap endonuclease activity"/>
    <property type="evidence" value="ECO:0007669"/>
    <property type="project" value="InterPro"/>
</dbReference>
<accession>A0A1F5ZHY2</accession>
<keyword evidence="1" id="KW-0540">Nuclease</keyword>
<dbReference type="Gene3D" id="1.10.150.20">
    <property type="entry name" value="5' to 3' exonuclease, C-terminal subdomain"/>
    <property type="match status" value="1"/>
</dbReference>
<dbReference type="InterPro" id="IPR020046">
    <property type="entry name" value="5-3_exonucl_a-hlix_arch_N"/>
</dbReference>
<dbReference type="PANTHER" id="PTHR42646">
    <property type="entry name" value="FLAP ENDONUCLEASE XNI"/>
    <property type="match status" value="1"/>
</dbReference>
<dbReference type="CDD" id="cd09898">
    <property type="entry name" value="H3TH_53EXO"/>
    <property type="match status" value="1"/>
</dbReference>